<dbReference type="Proteomes" id="UP000724874">
    <property type="component" value="Unassembled WGS sequence"/>
</dbReference>
<reference evidence="1" key="1">
    <citation type="submission" date="2020-11" db="EMBL/GenBank/DDBJ databases">
        <authorList>
            <consortium name="DOE Joint Genome Institute"/>
            <person name="Ahrendt S."/>
            <person name="Riley R."/>
            <person name="Andreopoulos W."/>
            <person name="LaButti K."/>
            <person name="Pangilinan J."/>
            <person name="Ruiz-duenas F.J."/>
            <person name="Barrasa J.M."/>
            <person name="Sanchez-Garcia M."/>
            <person name="Camarero S."/>
            <person name="Miyauchi S."/>
            <person name="Serrano A."/>
            <person name="Linde D."/>
            <person name="Babiker R."/>
            <person name="Drula E."/>
            <person name="Ayuso-Fernandez I."/>
            <person name="Pacheco R."/>
            <person name="Padilla G."/>
            <person name="Ferreira P."/>
            <person name="Barriuso J."/>
            <person name="Kellner H."/>
            <person name="Castanera R."/>
            <person name="Alfaro M."/>
            <person name="Ramirez L."/>
            <person name="Pisabarro A.G."/>
            <person name="Kuo A."/>
            <person name="Tritt A."/>
            <person name="Lipzen A."/>
            <person name="He G."/>
            <person name="Yan M."/>
            <person name="Ng V."/>
            <person name="Cullen D."/>
            <person name="Martin F."/>
            <person name="Rosso M.-N."/>
            <person name="Henrissat B."/>
            <person name="Hibbett D."/>
            <person name="Martinez A.T."/>
            <person name="Grigoriev I.V."/>
        </authorList>
    </citation>
    <scope>NUCLEOTIDE SEQUENCE</scope>
    <source>
        <strain evidence="1">AH 44721</strain>
    </source>
</reference>
<sequence length="157" mass="17890">MPIAPSTLTSDFKCLYHQSFLVVKQQYYFTYPSFFCLCWHFDIRHLLLLFSLQPLPVTALYNPVHISHLADSGTSNTDTCAFIMLISLIDKFSYLHPFRSSSCLSSSGLQCYSKIVTTYALGMGTSRSVIALWSNETHFLRTFNGSTRRDTDFLSVQ</sequence>
<gene>
    <name evidence="1" type="ORF">CPB84DRAFT_1781908</name>
</gene>
<evidence type="ECO:0000313" key="2">
    <source>
        <dbReference type="Proteomes" id="UP000724874"/>
    </source>
</evidence>
<keyword evidence="2" id="KW-1185">Reference proteome</keyword>
<name>A0A9P5NL99_GYMJU</name>
<proteinExistence type="predicted"/>
<organism evidence="1 2">
    <name type="scientific">Gymnopilus junonius</name>
    <name type="common">Spectacular rustgill mushroom</name>
    <name type="synonym">Gymnopilus spectabilis subsp. junonius</name>
    <dbReference type="NCBI Taxonomy" id="109634"/>
    <lineage>
        <taxon>Eukaryota</taxon>
        <taxon>Fungi</taxon>
        <taxon>Dikarya</taxon>
        <taxon>Basidiomycota</taxon>
        <taxon>Agaricomycotina</taxon>
        <taxon>Agaricomycetes</taxon>
        <taxon>Agaricomycetidae</taxon>
        <taxon>Agaricales</taxon>
        <taxon>Agaricineae</taxon>
        <taxon>Hymenogastraceae</taxon>
        <taxon>Gymnopilus</taxon>
    </lineage>
</organism>
<evidence type="ECO:0000313" key="1">
    <source>
        <dbReference type="EMBL" id="KAF8895824.1"/>
    </source>
</evidence>
<comment type="caution">
    <text evidence="1">The sequence shown here is derived from an EMBL/GenBank/DDBJ whole genome shotgun (WGS) entry which is preliminary data.</text>
</comment>
<accession>A0A9P5NL99</accession>
<dbReference type="AlphaFoldDB" id="A0A9P5NL99"/>
<dbReference type="EMBL" id="JADNYJ010000060">
    <property type="protein sequence ID" value="KAF8895824.1"/>
    <property type="molecule type" value="Genomic_DNA"/>
</dbReference>
<protein>
    <submittedName>
        <fullName evidence="1">Uncharacterized protein</fullName>
    </submittedName>
</protein>